<gene>
    <name evidence="1" type="ORF">OFLC_LOCUS8940</name>
</gene>
<dbReference type="Proteomes" id="UP000267606">
    <property type="component" value="Unassembled WGS sequence"/>
</dbReference>
<evidence type="ECO:0000313" key="1">
    <source>
        <dbReference type="EMBL" id="VDO58121.1"/>
    </source>
</evidence>
<name>A0A183HN82_9BILA</name>
<proteinExistence type="predicted"/>
<protein>
    <submittedName>
        <fullName evidence="1 3">Uncharacterized protein</fullName>
    </submittedName>
</protein>
<reference evidence="1 2" key="2">
    <citation type="submission" date="2018-11" db="EMBL/GenBank/DDBJ databases">
        <authorList>
            <consortium name="Pathogen Informatics"/>
        </authorList>
    </citation>
    <scope>NUCLEOTIDE SEQUENCE [LARGE SCALE GENOMIC DNA]</scope>
</reference>
<keyword evidence="2" id="KW-1185">Reference proteome</keyword>
<dbReference type="EMBL" id="UZAJ01010521">
    <property type="protein sequence ID" value="VDO58121.1"/>
    <property type="molecule type" value="Genomic_DNA"/>
</dbReference>
<sequence length="37" mass="4090">MVEQGKLDCNFPTFEPLNYLRLATAPVAAKYPLHAGL</sequence>
<evidence type="ECO:0000313" key="2">
    <source>
        <dbReference type="Proteomes" id="UP000267606"/>
    </source>
</evidence>
<accession>A0A183HN82</accession>
<dbReference type="AlphaFoldDB" id="A0A183HN82"/>
<evidence type="ECO:0000313" key="3">
    <source>
        <dbReference type="WBParaSite" id="OFLC_0000894301-mRNA-1"/>
    </source>
</evidence>
<reference evidence="3" key="1">
    <citation type="submission" date="2016-06" db="UniProtKB">
        <authorList>
            <consortium name="WormBaseParasite"/>
        </authorList>
    </citation>
    <scope>IDENTIFICATION</scope>
</reference>
<dbReference type="WBParaSite" id="OFLC_0000894301-mRNA-1">
    <property type="protein sequence ID" value="OFLC_0000894301-mRNA-1"/>
    <property type="gene ID" value="OFLC_0000894301"/>
</dbReference>
<organism evidence="3">
    <name type="scientific">Onchocerca flexuosa</name>
    <dbReference type="NCBI Taxonomy" id="387005"/>
    <lineage>
        <taxon>Eukaryota</taxon>
        <taxon>Metazoa</taxon>
        <taxon>Ecdysozoa</taxon>
        <taxon>Nematoda</taxon>
        <taxon>Chromadorea</taxon>
        <taxon>Rhabditida</taxon>
        <taxon>Spirurina</taxon>
        <taxon>Spiruromorpha</taxon>
        <taxon>Filarioidea</taxon>
        <taxon>Onchocercidae</taxon>
        <taxon>Onchocerca</taxon>
    </lineage>
</organism>